<evidence type="ECO:0000256" key="7">
    <source>
        <dbReference type="ARBA" id="ARBA00023239"/>
    </source>
</evidence>
<feature type="region of interest" description="Disordered" evidence="8">
    <location>
        <begin position="58"/>
        <end position="83"/>
    </location>
</feature>
<sequence length="421" mass="47137">MCGRYALGIRASFVRHQFEAHNMPVADAPEDDDVRQTYNFAPGNHGLVYRAIVPDFDPGQRHQEGAGDEVEIEGRGSPDVEDPKETQYKLQAMKWGLIPFWTKRNPDYGSVMKTINARDDSLASSGGMWHTMKQKKRCIVVAQGFYEWLKKNGGKEKIPHFTKRTDGQLMCFAGLWDCVQYEGSENKIYTYTIITTDSNKQLSFLHDRMPVILENGSDQIRTWLDPGRLEWSKELQSLLKPFNGQLECYPVDQAVGKVGNNSPTYIVPVASSQNKNNIANFFGNTKKATKGREEKEEVQGRKLERDEKGVKAEHESDDFRETVDQSSTEDNAPLPVPPSTTPKSGSKRGHEDVSTPSDESPKHKYSKKNEDVKDPSIGHISTGIPDMASAGKLRSATSNGSKRSPVKAGDGSHRITHFFNK</sequence>
<organism evidence="9 10">
    <name type="scientific">Heterodermia speciosa</name>
    <dbReference type="NCBI Taxonomy" id="116794"/>
    <lineage>
        <taxon>Eukaryota</taxon>
        <taxon>Fungi</taxon>
        <taxon>Dikarya</taxon>
        <taxon>Ascomycota</taxon>
        <taxon>Pezizomycotina</taxon>
        <taxon>Lecanoromycetes</taxon>
        <taxon>OSLEUM clade</taxon>
        <taxon>Lecanoromycetidae</taxon>
        <taxon>Caliciales</taxon>
        <taxon>Physciaceae</taxon>
        <taxon>Heterodermia</taxon>
    </lineage>
</organism>
<keyword evidence="10" id="KW-1185">Reference proteome</keyword>
<evidence type="ECO:0000256" key="8">
    <source>
        <dbReference type="SAM" id="MobiDB-lite"/>
    </source>
</evidence>
<dbReference type="Proteomes" id="UP000664521">
    <property type="component" value="Unassembled WGS sequence"/>
</dbReference>
<dbReference type="SUPFAM" id="SSF143081">
    <property type="entry name" value="BB1717-like"/>
    <property type="match status" value="1"/>
</dbReference>
<keyword evidence="5" id="KW-0190">Covalent protein-DNA linkage</keyword>
<dbReference type="PANTHER" id="PTHR13604">
    <property type="entry name" value="DC12-RELATED"/>
    <property type="match status" value="1"/>
</dbReference>
<evidence type="ECO:0000256" key="5">
    <source>
        <dbReference type="ARBA" id="ARBA00023124"/>
    </source>
</evidence>
<dbReference type="InterPro" id="IPR003738">
    <property type="entry name" value="SRAP"/>
</dbReference>
<accession>A0A8H3FSQ3</accession>
<name>A0A8H3FSQ3_9LECA</name>
<dbReference type="GO" id="GO:0016829">
    <property type="term" value="F:lyase activity"/>
    <property type="evidence" value="ECO:0007669"/>
    <property type="project" value="UniProtKB-KW"/>
</dbReference>
<dbReference type="Pfam" id="PF02586">
    <property type="entry name" value="SRAP"/>
    <property type="match status" value="1"/>
</dbReference>
<dbReference type="PANTHER" id="PTHR13604:SF0">
    <property type="entry name" value="ABASIC SITE PROCESSING PROTEIN HMCES"/>
    <property type="match status" value="1"/>
</dbReference>
<keyword evidence="3" id="KW-0227">DNA damage</keyword>
<evidence type="ECO:0000256" key="2">
    <source>
        <dbReference type="ARBA" id="ARBA00022670"/>
    </source>
</evidence>
<evidence type="ECO:0000313" key="10">
    <source>
        <dbReference type="Proteomes" id="UP000664521"/>
    </source>
</evidence>
<feature type="compositionally biased region" description="Basic and acidic residues" evidence="8">
    <location>
        <begin position="290"/>
        <end position="323"/>
    </location>
</feature>
<feature type="compositionally biased region" description="Basic and acidic residues" evidence="8">
    <location>
        <begin position="72"/>
        <end position="83"/>
    </location>
</feature>
<evidence type="ECO:0000256" key="1">
    <source>
        <dbReference type="ARBA" id="ARBA00008136"/>
    </source>
</evidence>
<dbReference type="GO" id="GO:0006508">
    <property type="term" value="P:proteolysis"/>
    <property type="evidence" value="ECO:0007669"/>
    <property type="project" value="UniProtKB-KW"/>
</dbReference>
<dbReference type="Gene3D" id="3.90.1680.10">
    <property type="entry name" value="SOS response associated peptidase-like"/>
    <property type="match status" value="1"/>
</dbReference>
<protein>
    <recommendedName>
        <fullName evidence="11">DUF159-domain-containing protein</fullName>
    </recommendedName>
</protein>
<keyword evidence="4" id="KW-0378">Hydrolase</keyword>
<evidence type="ECO:0008006" key="11">
    <source>
        <dbReference type="Google" id="ProtNLM"/>
    </source>
</evidence>
<evidence type="ECO:0000256" key="4">
    <source>
        <dbReference type="ARBA" id="ARBA00022801"/>
    </source>
</evidence>
<comment type="caution">
    <text evidence="9">The sequence shown here is derived from an EMBL/GenBank/DDBJ whole genome shotgun (WGS) entry which is preliminary data.</text>
</comment>
<dbReference type="OrthoDB" id="2111841at2759"/>
<keyword evidence="2" id="KW-0645">Protease</keyword>
<comment type="similarity">
    <text evidence="1">Belongs to the SOS response-associated peptidase family.</text>
</comment>
<gene>
    <name evidence="9" type="ORF">HETSPECPRED_007491</name>
</gene>
<dbReference type="InterPro" id="IPR036590">
    <property type="entry name" value="SRAP-like"/>
</dbReference>
<reference evidence="9" key="1">
    <citation type="submission" date="2021-03" db="EMBL/GenBank/DDBJ databases">
        <authorList>
            <person name="Tagirdzhanova G."/>
        </authorList>
    </citation>
    <scope>NUCLEOTIDE SEQUENCE</scope>
</reference>
<dbReference type="EMBL" id="CAJPDS010000053">
    <property type="protein sequence ID" value="CAF9929899.1"/>
    <property type="molecule type" value="Genomic_DNA"/>
</dbReference>
<dbReference type="GO" id="GO:0008233">
    <property type="term" value="F:peptidase activity"/>
    <property type="evidence" value="ECO:0007669"/>
    <property type="project" value="UniProtKB-KW"/>
</dbReference>
<feature type="compositionally biased region" description="Basic and acidic residues" evidence="8">
    <location>
        <begin position="348"/>
        <end position="376"/>
    </location>
</feature>
<proteinExistence type="inferred from homology"/>
<evidence type="ECO:0000313" key="9">
    <source>
        <dbReference type="EMBL" id="CAF9929899.1"/>
    </source>
</evidence>
<dbReference type="AlphaFoldDB" id="A0A8H3FSQ3"/>
<dbReference type="GO" id="GO:0106300">
    <property type="term" value="P:protein-DNA covalent cross-linking repair"/>
    <property type="evidence" value="ECO:0007669"/>
    <property type="project" value="InterPro"/>
</dbReference>
<evidence type="ECO:0000256" key="6">
    <source>
        <dbReference type="ARBA" id="ARBA00023125"/>
    </source>
</evidence>
<keyword evidence="7" id="KW-0456">Lyase</keyword>
<evidence type="ECO:0000256" key="3">
    <source>
        <dbReference type="ARBA" id="ARBA00022763"/>
    </source>
</evidence>
<keyword evidence="6" id="KW-0238">DNA-binding</keyword>
<feature type="region of interest" description="Disordered" evidence="8">
    <location>
        <begin position="283"/>
        <end position="421"/>
    </location>
</feature>
<dbReference type="GO" id="GO:0003697">
    <property type="term" value="F:single-stranded DNA binding"/>
    <property type="evidence" value="ECO:0007669"/>
    <property type="project" value="InterPro"/>
</dbReference>